<evidence type="ECO:0000313" key="3">
    <source>
        <dbReference type="EMBL" id="CAI6359122.1"/>
    </source>
</evidence>
<protein>
    <recommendedName>
        <fullName evidence="2">Transposase Tc1-like domain-containing protein</fullName>
    </recommendedName>
</protein>
<dbReference type="Proteomes" id="UP001160148">
    <property type="component" value="Unassembled WGS sequence"/>
</dbReference>
<dbReference type="InterPro" id="IPR002492">
    <property type="entry name" value="Transposase_Tc1-like"/>
</dbReference>
<dbReference type="GO" id="GO:0003677">
    <property type="term" value="F:DNA binding"/>
    <property type="evidence" value="ECO:0007669"/>
    <property type="project" value="InterPro"/>
</dbReference>
<dbReference type="Gene3D" id="1.10.10.10">
    <property type="entry name" value="Winged helix-like DNA-binding domain superfamily/Winged helix DNA-binding domain"/>
    <property type="match status" value="1"/>
</dbReference>
<feature type="domain" description="Transposase Tc1-like" evidence="2">
    <location>
        <begin position="73"/>
        <end position="134"/>
    </location>
</feature>
<evidence type="ECO:0000259" key="2">
    <source>
        <dbReference type="Pfam" id="PF01498"/>
    </source>
</evidence>
<name>A0AAV0WTE2_9HEMI</name>
<keyword evidence="4" id="KW-1185">Reference proteome</keyword>
<dbReference type="PANTHER" id="PTHR47326:SF1">
    <property type="entry name" value="HTH PSQ-TYPE DOMAIN-CONTAINING PROTEIN"/>
    <property type="match status" value="1"/>
</dbReference>
<dbReference type="EMBL" id="CARXXK010000002">
    <property type="protein sequence ID" value="CAI6359122.1"/>
    <property type="molecule type" value="Genomic_DNA"/>
</dbReference>
<dbReference type="Pfam" id="PF01498">
    <property type="entry name" value="HTH_Tnp_Tc3_2"/>
    <property type="match status" value="1"/>
</dbReference>
<dbReference type="GO" id="GO:0006313">
    <property type="term" value="P:DNA transposition"/>
    <property type="evidence" value="ECO:0007669"/>
    <property type="project" value="InterPro"/>
</dbReference>
<gene>
    <name evidence="3" type="ORF">MEUPH1_LOCUS14561</name>
</gene>
<dbReference type="GO" id="GO:0015074">
    <property type="term" value="P:DNA integration"/>
    <property type="evidence" value="ECO:0007669"/>
    <property type="project" value="InterPro"/>
</dbReference>
<keyword evidence="1" id="KW-1133">Transmembrane helix</keyword>
<evidence type="ECO:0000313" key="4">
    <source>
        <dbReference type="Proteomes" id="UP001160148"/>
    </source>
</evidence>
<sequence length="231" mass="27158">MPSYSNTELADMHFIYGLCNGNTRASQREYENRFPHRRVPAPAMFSRIHQALSERGTFRRSLREGVQNVDLEREILDEVNRDPETSTRTLARQFGVHHSTVWRTINREGLHPYHFLRVHGLENADHQQRVQFCRWLLHNAVEDRGFFQSIMWTDESTFTREGVFNVHNSHHYAQENPRLVRQQRFQRRYSINVWMGIIGGVLIGQFLGLPRTVGGNSYLNFLQNELPGLLE</sequence>
<dbReference type="Gene3D" id="3.30.420.10">
    <property type="entry name" value="Ribonuclease H-like superfamily/Ribonuclease H"/>
    <property type="match status" value="1"/>
</dbReference>
<feature type="transmembrane region" description="Helical" evidence="1">
    <location>
        <begin position="191"/>
        <end position="209"/>
    </location>
</feature>
<accession>A0AAV0WTE2</accession>
<proteinExistence type="predicted"/>
<dbReference type="PANTHER" id="PTHR47326">
    <property type="entry name" value="TRANSPOSABLE ELEMENT TC3 TRANSPOSASE-LIKE PROTEIN"/>
    <property type="match status" value="1"/>
</dbReference>
<organism evidence="3 4">
    <name type="scientific">Macrosiphum euphorbiae</name>
    <name type="common">potato aphid</name>
    <dbReference type="NCBI Taxonomy" id="13131"/>
    <lineage>
        <taxon>Eukaryota</taxon>
        <taxon>Metazoa</taxon>
        <taxon>Ecdysozoa</taxon>
        <taxon>Arthropoda</taxon>
        <taxon>Hexapoda</taxon>
        <taxon>Insecta</taxon>
        <taxon>Pterygota</taxon>
        <taxon>Neoptera</taxon>
        <taxon>Paraneoptera</taxon>
        <taxon>Hemiptera</taxon>
        <taxon>Sternorrhyncha</taxon>
        <taxon>Aphidomorpha</taxon>
        <taxon>Aphidoidea</taxon>
        <taxon>Aphididae</taxon>
        <taxon>Macrosiphini</taxon>
        <taxon>Macrosiphum</taxon>
    </lineage>
</organism>
<dbReference type="AlphaFoldDB" id="A0AAV0WTE2"/>
<dbReference type="InterPro" id="IPR036388">
    <property type="entry name" value="WH-like_DNA-bd_sf"/>
</dbReference>
<keyword evidence="1" id="KW-0472">Membrane</keyword>
<comment type="caution">
    <text evidence="3">The sequence shown here is derived from an EMBL/GenBank/DDBJ whole genome shotgun (WGS) entry which is preliminary data.</text>
</comment>
<evidence type="ECO:0000256" key="1">
    <source>
        <dbReference type="SAM" id="Phobius"/>
    </source>
</evidence>
<dbReference type="InterPro" id="IPR036397">
    <property type="entry name" value="RNaseH_sf"/>
</dbReference>
<keyword evidence="1" id="KW-0812">Transmembrane</keyword>
<reference evidence="3 4" key="1">
    <citation type="submission" date="2023-01" db="EMBL/GenBank/DDBJ databases">
        <authorList>
            <person name="Whitehead M."/>
        </authorList>
    </citation>
    <scope>NUCLEOTIDE SEQUENCE [LARGE SCALE GENOMIC DNA]</scope>
</reference>